<dbReference type="Gene3D" id="1.20.1260.10">
    <property type="match status" value="1"/>
</dbReference>
<feature type="compositionally biased region" description="Low complexity" evidence="1">
    <location>
        <begin position="26"/>
        <end position="36"/>
    </location>
</feature>
<reference evidence="4 5" key="1">
    <citation type="submission" date="2021-12" db="EMBL/GenBank/DDBJ databases">
        <title>Siccirubricoccus leaddurans sp. nov., a high concentration Zn2+ tolerance bacterium.</title>
        <authorList>
            <person name="Cao Y."/>
        </authorList>
    </citation>
    <scope>NUCLEOTIDE SEQUENCE [LARGE SCALE GENOMIC DNA]</scope>
    <source>
        <strain evidence="4 5">KC 17139</strain>
    </source>
</reference>
<organism evidence="4 5">
    <name type="scientific">Siccirubricoccus soli</name>
    <dbReference type="NCBI Taxonomy" id="2899147"/>
    <lineage>
        <taxon>Bacteria</taxon>
        <taxon>Pseudomonadati</taxon>
        <taxon>Pseudomonadota</taxon>
        <taxon>Alphaproteobacteria</taxon>
        <taxon>Acetobacterales</taxon>
        <taxon>Roseomonadaceae</taxon>
        <taxon>Siccirubricoccus</taxon>
    </lineage>
</organism>
<protein>
    <submittedName>
        <fullName evidence="4">DUF4142 domain-containing protein</fullName>
    </submittedName>
</protein>
<dbReference type="RefSeq" id="WP_252951500.1">
    <property type="nucleotide sequence ID" value="NZ_JAFIRR010000009.1"/>
</dbReference>
<feature type="domain" description="DUF4142" evidence="3">
    <location>
        <begin position="155"/>
        <end position="227"/>
    </location>
</feature>
<feature type="domain" description="DUF4142" evidence="3">
    <location>
        <begin position="60"/>
        <end position="112"/>
    </location>
</feature>
<proteinExistence type="predicted"/>
<dbReference type="InterPro" id="IPR025419">
    <property type="entry name" value="DUF4142"/>
</dbReference>
<accession>A0ABT1CZ13</accession>
<feature type="signal peptide" evidence="2">
    <location>
        <begin position="1"/>
        <end position="20"/>
    </location>
</feature>
<feature type="region of interest" description="Disordered" evidence="1">
    <location>
        <begin position="116"/>
        <end position="155"/>
    </location>
</feature>
<dbReference type="InterPro" id="IPR012347">
    <property type="entry name" value="Ferritin-like"/>
</dbReference>
<evidence type="ECO:0000256" key="1">
    <source>
        <dbReference type="SAM" id="MobiDB-lite"/>
    </source>
</evidence>
<name>A0ABT1CZ13_9PROT</name>
<evidence type="ECO:0000313" key="5">
    <source>
        <dbReference type="Proteomes" id="UP001523392"/>
    </source>
</evidence>
<sequence length="231" mass="24270">MTRLALLASAALLAALPAAAQTQQQRAQAAQGQNAQSGVPGARDTTTPSATGNRAEAVSAEEFVRLASMSDRFEIASSRLAIERTQTPRVREFAQHMIRDHEKTTAELQRLRPEVAAATAAPRGASPGPGAAGSSAAGTSTGMAPAQGGGGRGSGLDQQHLALLQQLDGAPAAQFEQVYIRQQLQAHQQAVDLFRNYAASGEDAKLREWASATLPSLEEHLRLARQMQQGG</sequence>
<feature type="region of interest" description="Disordered" evidence="1">
    <location>
        <begin position="26"/>
        <end position="56"/>
    </location>
</feature>
<keyword evidence="2" id="KW-0732">Signal</keyword>
<gene>
    <name evidence="4" type="ORF">JYK14_01815</name>
</gene>
<feature type="compositionally biased region" description="Low complexity" evidence="1">
    <location>
        <begin position="116"/>
        <end position="146"/>
    </location>
</feature>
<evidence type="ECO:0000313" key="4">
    <source>
        <dbReference type="EMBL" id="MCO6414913.1"/>
    </source>
</evidence>
<dbReference type="Proteomes" id="UP001523392">
    <property type="component" value="Unassembled WGS sequence"/>
</dbReference>
<keyword evidence="5" id="KW-1185">Reference proteome</keyword>
<evidence type="ECO:0000259" key="3">
    <source>
        <dbReference type="Pfam" id="PF13628"/>
    </source>
</evidence>
<feature type="chain" id="PRO_5045720367" evidence="2">
    <location>
        <begin position="21"/>
        <end position="231"/>
    </location>
</feature>
<evidence type="ECO:0000256" key="2">
    <source>
        <dbReference type="SAM" id="SignalP"/>
    </source>
</evidence>
<comment type="caution">
    <text evidence="4">The sequence shown here is derived from an EMBL/GenBank/DDBJ whole genome shotgun (WGS) entry which is preliminary data.</text>
</comment>
<dbReference type="PANTHER" id="PTHR38593:SF1">
    <property type="entry name" value="BLR2558 PROTEIN"/>
    <property type="match status" value="1"/>
</dbReference>
<dbReference type="Pfam" id="PF13628">
    <property type="entry name" value="DUF4142"/>
    <property type="match status" value="2"/>
</dbReference>
<dbReference type="EMBL" id="JAFIRR010000009">
    <property type="protein sequence ID" value="MCO6414913.1"/>
    <property type="molecule type" value="Genomic_DNA"/>
</dbReference>
<dbReference type="PANTHER" id="PTHR38593">
    <property type="entry name" value="BLR2558 PROTEIN"/>
    <property type="match status" value="1"/>
</dbReference>